<dbReference type="NCBIfam" id="TIGR02243">
    <property type="entry name" value="putative baseplate assembly protein"/>
    <property type="match status" value="1"/>
</dbReference>
<dbReference type="RefSeq" id="WP_211468236.1">
    <property type="nucleotide sequence ID" value="NZ_JAGSXH010000039.1"/>
</dbReference>
<dbReference type="EMBL" id="JAGSXH010000039">
    <property type="protein sequence ID" value="MBS2964007.1"/>
    <property type="molecule type" value="Genomic_DNA"/>
</dbReference>
<name>A0A8J7WQD5_9ACTN</name>
<gene>
    <name evidence="2" type="ORF">KGA66_13200</name>
</gene>
<dbReference type="AlphaFoldDB" id="A0A8J7WQD5"/>
<feature type="compositionally biased region" description="Low complexity" evidence="1">
    <location>
        <begin position="152"/>
        <end position="162"/>
    </location>
</feature>
<accession>A0A8J7WQD5</accession>
<protein>
    <submittedName>
        <fullName evidence="2">Putative baseplate assembly protein</fullName>
    </submittedName>
</protein>
<evidence type="ECO:0000313" key="2">
    <source>
        <dbReference type="EMBL" id="MBS2964007.1"/>
    </source>
</evidence>
<sequence>MPLPAPDLDDRRFQDFVDDAKRLVRRRVPAWSDHNVHDPGITLIEAVATIADQLAYRLNQVPERHHRKFLDLLGITRRPPGAARAELTFKLSAPRPDVVTVPAGHRVGTPRMPGETPIAFATLAPLDIVPVSLAELRAAPAVGASGPGEPGAAGDPAAAGAVDRGRGADHLRDLRPLMRRGEPAACFSAVPAPGDRLYVGLSAAAPSCLISLRTDSSIEGIGVDPDRPPLYWEAYQSSGWARCEVERDTTGGLNRPGEILLHLPAQHTHCLINGVRAAWLRAVVTTAAPDVPAYSRTPTLTRLTAACVGGTVAAVHAEQITDEVIGTAQGAAGQRFRLRHAPVLPGSEPPVVEVCGEEGWQQWHQVPDFASSGRDDPHFVLDPMTGELTFGPAVRLADGAVRCHGRVPPEGATVRVREYWTGGGAIGNVAAHRLTVLRSAIPYVSSVTNRHPARGGHDGETVEQVKVRAARALRGQDRAVTGEDFEAIATQAVSGAVRVRCVPPAEPDGPVRVLVVPDVSGYGSGRIPFDALTPDEPSMTSIAAALEQRRLVGVRIVVEPPRYQGVTAAVRLRSRRTEDLEQVRAAALAALYRRLHPREGGPDGTGWPFGRAVTLGDVHAALAAVPGADYVEEARLYPADPTTGARAEAAAAIELGPDMLPFSYDHQVRVS</sequence>
<proteinExistence type="predicted"/>
<keyword evidence="3" id="KW-1185">Reference proteome</keyword>
<feature type="region of interest" description="Disordered" evidence="1">
    <location>
        <begin position="143"/>
        <end position="166"/>
    </location>
</feature>
<reference evidence="2" key="1">
    <citation type="submission" date="2021-04" db="EMBL/GenBank/DDBJ databases">
        <title>Genome based classification of Actinospica acidithermotolerans sp. nov., an actinobacterium isolated from an Indonesian hot spring.</title>
        <authorList>
            <person name="Kusuma A.B."/>
            <person name="Putra K.E."/>
            <person name="Nafisah S."/>
            <person name="Loh J."/>
            <person name="Nouioui I."/>
            <person name="Goodfellow M."/>
        </authorList>
    </citation>
    <scope>NUCLEOTIDE SEQUENCE</scope>
    <source>
        <strain evidence="2">DSM 45618</strain>
    </source>
</reference>
<comment type="caution">
    <text evidence="2">The sequence shown here is derived from an EMBL/GenBank/DDBJ whole genome shotgun (WGS) entry which is preliminary data.</text>
</comment>
<evidence type="ECO:0000313" key="3">
    <source>
        <dbReference type="Proteomes" id="UP000677913"/>
    </source>
</evidence>
<dbReference type="InterPro" id="IPR011749">
    <property type="entry name" value="CHP02243"/>
</dbReference>
<dbReference type="Proteomes" id="UP000677913">
    <property type="component" value="Unassembled WGS sequence"/>
</dbReference>
<organism evidence="2 3">
    <name type="scientific">Actinocrinis puniceicyclus</name>
    <dbReference type="NCBI Taxonomy" id="977794"/>
    <lineage>
        <taxon>Bacteria</taxon>
        <taxon>Bacillati</taxon>
        <taxon>Actinomycetota</taxon>
        <taxon>Actinomycetes</taxon>
        <taxon>Catenulisporales</taxon>
        <taxon>Actinospicaceae</taxon>
        <taxon>Actinocrinis</taxon>
    </lineage>
</organism>
<evidence type="ECO:0000256" key="1">
    <source>
        <dbReference type="SAM" id="MobiDB-lite"/>
    </source>
</evidence>